<evidence type="ECO:0000256" key="3">
    <source>
        <dbReference type="SAM" id="SignalP"/>
    </source>
</evidence>
<keyword evidence="6" id="KW-1185">Reference proteome</keyword>
<feature type="domain" description="Copper amine oxidase-like N-terminal" evidence="4">
    <location>
        <begin position="389"/>
        <end position="493"/>
    </location>
</feature>
<dbReference type="PANTHER" id="PTHR46652">
    <property type="entry name" value="LEUCINE-RICH REPEAT AND IQ DOMAIN-CONTAINING PROTEIN 1-RELATED"/>
    <property type="match status" value="1"/>
</dbReference>
<gene>
    <name evidence="5" type="ORF">ACFFJ8_08335</name>
</gene>
<evidence type="ECO:0000259" key="4">
    <source>
        <dbReference type="Pfam" id="PF07833"/>
    </source>
</evidence>
<dbReference type="SMART" id="SM00365">
    <property type="entry name" value="LRR_SD22"/>
    <property type="match status" value="10"/>
</dbReference>
<reference evidence="5 6" key="1">
    <citation type="submission" date="2024-09" db="EMBL/GenBank/DDBJ databases">
        <authorList>
            <person name="Sun Q."/>
            <person name="Mori K."/>
        </authorList>
    </citation>
    <scope>NUCLEOTIDE SEQUENCE [LARGE SCALE GENOMIC DNA]</scope>
    <source>
        <strain evidence="5 6">CCM 4839</strain>
    </source>
</reference>
<organism evidence="5 6">
    <name type="scientific">Paenibacillus mendelii</name>
    <dbReference type="NCBI Taxonomy" id="206163"/>
    <lineage>
        <taxon>Bacteria</taxon>
        <taxon>Bacillati</taxon>
        <taxon>Bacillota</taxon>
        <taxon>Bacilli</taxon>
        <taxon>Bacillales</taxon>
        <taxon>Paenibacillaceae</taxon>
        <taxon>Paenibacillus</taxon>
    </lineage>
</organism>
<comment type="caution">
    <text evidence="5">The sequence shown here is derived from an EMBL/GenBank/DDBJ whole genome shotgun (WGS) entry which is preliminary data.</text>
</comment>
<dbReference type="Gene3D" id="3.30.457.10">
    <property type="entry name" value="Copper amine oxidase-like, N-terminal domain"/>
    <property type="match status" value="1"/>
</dbReference>
<keyword evidence="2" id="KW-0677">Repeat</keyword>
<dbReference type="PROSITE" id="PS51450">
    <property type="entry name" value="LRR"/>
    <property type="match status" value="10"/>
</dbReference>
<feature type="signal peptide" evidence="3">
    <location>
        <begin position="1"/>
        <end position="24"/>
    </location>
</feature>
<dbReference type="SMART" id="SM00369">
    <property type="entry name" value="LRR_TYP"/>
    <property type="match status" value="6"/>
</dbReference>
<dbReference type="Pfam" id="PF12799">
    <property type="entry name" value="LRR_4"/>
    <property type="match status" value="3"/>
</dbReference>
<accession>A0ABV6J7E2</accession>
<dbReference type="Proteomes" id="UP001589818">
    <property type="component" value="Unassembled WGS sequence"/>
</dbReference>
<evidence type="ECO:0000256" key="1">
    <source>
        <dbReference type="ARBA" id="ARBA00022614"/>
    </source>
</evidence>
<dbReference type="InterPro" id="IPR032675">
    <property type="entry name" value="LRR_dom_sf"/>
</dbReference>
<dbReference type="PANTHER" id="PTHR46652:SF3">
    <property type="entry name" value="LEUCINE-RICH REPEAT-CONTAINING PROTEIN 9"/>
    <property type="match status" value="1"/>
</dbReference>
<dbReference type="InterPro" id="IPR036582">
    <property type="entry name" value="Mao_N_sf"/>
</dbReference>
<sequence>MMKRFTVYLLIFVLCTSFSSQAYAEADLSQEVVFADPNLETAIKSLLNKTSEESVVKSDLETLTDVDLSNKKIKNLQGLEYAANVTQLNLSYNEIADISSLKELSKIRSLNLRENQISSIEDLSAMKELESLYIPWNQISSLEVLKQLPSLRVLFANNNQISNIHGLSDAVEMTFLDLSSNQIEDIEPLGKLTKLTNLYVGNNQIHDISPLRLLSTNLTTLSVDNNKVADFTPLAELVNLTTLSIGGNKITDLKPLAGLVKLGSLNASNNIIKDLAPLSRLVGLSQLSLSSNLIYDLEPLRNMKGLVALYLSNNRVWDLEPIQNIEFDSSIEYFHGVELYNNNLDLSQGTQTSKIFIKVNGISDLEKVKKSQRKTQRLVIGSTTAYVGERAYRITTAPFTNMNRTYVPIRFISEKFGANVGWNQSTKEVTIRKNDTTIRWALGNRQVRVNQQTVLFDAPLLARNNTTFVPIRFVSEQFNASVEYLGSKKMVIIFENNKI</sequence>
<evidence type="ECO:0000313" key="6">
    <source>
        <dbReference type="Proteomes" id="UP001589818"/>
    </source>
</evidence>
<dbReference type="EMBL" id="JBHLVF010000011">
    <property type="protein sequence ID" value="MFC0391379.1"/>
    <property type="molecule type" value="Genomic_DNA"/>
</dbReference>
<keyword evidence="3" id="KW-0732">Signal</keyword>
<feature type="chain" id="PRO_5046397955" evidence="3">
    <location>
        <begin position="25"/>
        <end position="499"/>
    </location>
</feature>
<evidence type="ECO:0000313" key="5">
    <source>
        <dbReference type="EMBL" id="MFC0391379.1"/>
    </source>
</evidence>
<dbReference type="InterPro" id="IPR003591">
    <property type="entry name" value="Leu-rich_rpt_typical-subtyp"/>
</dbReference>
<evidence type="ECO:0000256" key="2">
    <source>
        <dbReference type="ARBA" id="ARBA00022737"/>
    </source>
</evidence>
<proteinExistence type="predicted"/>
<dbReference type="Gene3D" id="3.80.10.10">
    <property type="entry name" value="Ribonuclease Inhibitor"/>
    <property type="match status" value="1"/>
</dbReference>
<dbReference type="SUPFAM" id="SSF55383">
    <property type="entry name" value="Copper amine oxidase, domain N"/>
    <property type="match status" value="1"/>
</dbReference>
<keyword evidence="1" id="KW-0433">Leucine-rich repeat</keyword>
<dbReference type="SUPFAM" id="SSF52058">
    <property type="entry name" value="L domain-like"/>
    <property type="match status" value="1"/>
</dbReference>
<dbReference type="InterPro" id="IPR012854">
    <property type="entry name" value="Cu_amine_oxidase-like_N"/>
</dbReference>
<dbReference type="RefSeq" id="WP_204819968.1">
    <property type="nucleotide sequence ID" value="NZ_JANHOF010000006.1"/>
</dbReference>
<protein>
    <submittedName>
        <fullName evidence="5">Leucine-rich repeat domain-containing protein</fullName>
    </submittedName>
</protein>
<name>A0ABV6J7E2_9BACL</name>
<dbReference type="Pfam" id="PF07833">
    <property type="entry name" value="Cu_amine_oxidN1"/>
    <property type="match status" value="1"/>
</dbReference>
<dbReference type="InterPro" id="IPR050836">
    <property type="entry name" value="SDS22/Internalin_LRR"/>
</dbReference>
<dbReference type="InterPro" id="IPR025875">
    <property type="entry name" value="Leu-rich_rpt_4"/>
</dbReference>
<dbReference type="InterPro" id="IPR001611">
    <property type="entry name" value="Leu-rich_rpt"/>
</dbReference>